<dbReference type="PANTHER" id="PTHR30217:SF10">
    <property type="entry name" value="23S RRNA 5-HYDROXYCYTIDINE C2501 SYNTHASE"/>
    <property type="match status" value="1"/>
</dbReference>
<name>A0A2M7T5P0_9ACTN</name>
<dbReference type="PANTHER" id="PTHR30217">
    <property type="entry name" value="PEPTIDASE U32 FAMILY"/>
    <property type="match status" value="1"/>
</dbReference>
<accession>A0A2M7T5P0</accession>
<dbReference type="Proteomes" id="UP000230956">
    <property type="component" value="Unassembled WGS sequence"/>
</dbReference>
<organism evidence="2 3">
    <name type="scientific">Candidatus Aquicultor secundus</name>
    <dbReference type="NCBI Taxonomy" id="1973895"/>
    <lineage>
        <taxon>Bacteria</taxon>
        <taxon>Bacillati</taxon>
        <taxon>Actinomycetota</taxon>
        <taxon>Candidatus Aquicultoria</taxon>
        <taxon>Candidatus Aquicultorales</taxon>
        <taxon>Candidatus Aquicultoraceae</taxon>
        <taxon>Candidatus Aquicultor</taxon>
    </lineage>
</organism>
<comment type="caution">
    <text evidence="2">The sequence shown here is derived from an EMBL/GenBank/DDBJ whole genome shotgun (WGS) entry which is preliminary data.</text>
</comment>
<protein>
    <recommendedName>
        <fullName evidence="1">Peptidase U32 collagenase domain-containing protein</fullName>
    </recommendedName>
</protein>
<dbReference type="GO" id="GO:0006508">
    <property type="term" value="P:proteolysis"/>
    <property type="evidence" value="ECO:0007669"/>
    <property type="project" value="UniProtKB-KW"/>
</dbReference>
<evidence type="ECO:0000313" key="2">
    <source>
        <dbReference type="EMBL" id="PIZ35654.1"/>
    </source>
</evidence>
<dbReference type="GO" id="GO:0008233">
    <property type="term" value="F:peptidase activity"/>
    <property type="evidence" value="ECO:0007669"/>
    <property type="project" value="UniProtKB-KW"/>
</dbReference>
<dbReference type="Pfam" id="PF12392">
    <property type="entry name" value="DUF3656"/>
    <property type="match status" value="1"/>
</dbReference>
<dbReference type="EMBL" id="PFNG01000231">
    <property type="protein sequence ID" value="PIZ35654.1"/>
    <property type="molecule type" value="Genomic_DNA"/>
</dbReference>
<sequence>MVENRESEQLNNKLELLAPAGNRKAFDAALNSGADAIYLGVEKFSARRQAGNFTIDELKKAVRDAHLRGTKVYVAFNTIISDGELPSAIESLAEINNAGADAVIIQDWGVFKLVKRLLPDIRVHASTQMNTHNLEMVKFLEEQGANRITLARELSIGEIAEICDSTTVKIETFIHGALCFSYSGQCLFSSMVGNRSGNRGMCPQACRLGYSLSVAGSREEVWPTPGKHILSTKDLSGIKLLPELAKAGVKALKIEGRMKSPEYVATVVRVYRNAIDRYLRDPDTYSVSDEEINELKEVFSRGFTEGYFKDIRDSRLMSFDRPSDRGMLIGRVTYLDVYTGKLGLQLKHELCVGDEIEVWVSHGGRVKAKVDELLIADKRVECAPEGSKAVIVLKGKRHKINTGDRVFRIYNERLIKTARESITGAVSRRVPIEMSAFIEVGKPIELKAHVNPAYGGQRAEVTSDFNAEKGEKRTLCEHDVISQLNRLGNTIYEVDSWDITVGSGAMVPLGKLNDLRRTLVERLDTERVKAYRRTRVAPKKAQDELDAIMRPERTKKPQKPLLAADVSSPDQAVQAAQNGADWLYLRPGFLRQGGFDLAKLSEMAAEKGAKLALAIGNIIHQSEISALLALIESKRDYLDALLIDNFGIFRAVRDLGLPLFLDYHINNFNRVSTRFFRDSGASRICLSSELTLDQLAALSNSVDVETEALVHGWLEVMTAEHCVPSASKKSCEFCSMRDFYIEDQKGFKFPVEQDTRCRSHIYNSRELNMLPNTANLMRTGVGSLRLLLNRYEPEAAGAITRLYREAIDLITAGVDDVTPVLKKADRLFPAAETTTGHYFRAVQ</sequence>
<gene>
    <name evidence="2" type="ORF">COY37_10000</name>
</gene>
<reference evidence="3" key="1">
    <citation type="submission" date="2017-09" db="EMBL/GenBank/DDBJ databases">
        <title>Depth-based differentiation of microbial function through sediment-hosted aquifers and enrichment of novel symbionts in the deep terrestrial subsurface.</title>
        <authorList>
            <person name="Probst A.J."/>
            <person name="Ladd B."/>
            <person name="Jarett J.K."/>
            <person name="Geller-Mcgrath D.E."/>
            <person name="Sieber C.M.K."/>
            <person name="Emerson J.B."/>
            <person name="Anantharaman K."/>
            <person name="Thomas B.C."/>
            <person name="Malmstrom R."/>
            <person name="Stieglmeier M."/>
            <person name="Klingl A."/>
            <person name="Woyke T."/>
            <person name="Ryan C.M."/>
            <person name="Banfield J.F."/>
        </authorList>
    </citation>
    <scope>NUCLEOTIDE SEQUENCE [LARGE SCALE GENOMIC DNA]</scope>
</reference>
<evidence type="ECO:0000313" key="3">
    <source>
        <dbReference type="Proteomes" id="UP000230956"/>
    </source>
</evidence>
<dbReference type="RefSeq" id="WP_287007241.1">
    <property type="nucleotide sequence ID" value="NZ_PFKS01000174.1"/>
</dbReference>
<dbReference type="InterPro" id="IPR020988">
    <property type="entry name" value="Pept_U32_collagenase"/>
</dbReference>
<feature type="domain" description="Peptidase U32 collagenase" evidence="1">
    <location>
        <begin position="406"/>
        <end position="527"/>
    </location>
</feature>
<dbReference type="InterPro" id="IPR051454">
    <property type="entry name" value="RNA/ubiquinone_mod_enzymes"/>
</dbReference>
<dbReference type="Pfam" id="PF01136">
    <property type="entry name" value="Peptidase_U32"/>
    <property type="match status" value="2"/>
</dbReference>
<evidence type="ECO:0000259" key="1">
    <source>
        <dbReference type="Pfam" id="PF12392"/>
    </source>
</evidence>
<dbReference type="AlphaFoldDB" id="A0A2M7T5P0"/>
<proteinExistence type="predicted"/>
<dbReference type="InterPro" id="IPR001539">
    <property type="entry name" value="Peptidase_U32"/>
</dbReference>